<comment type="caution">
    <text evidence="4">The sequence shown here is derived from an EMBL/GenBank/DDBJ whole genome shotgun (WGS) entry which is preliminary data.</text>
</comment>
<name>A0A9X3N3X0_9ACTN</name>
<dbReference type="InterPro" id="IPR002645">
    <property type="entry name" value="STAS_dom"/>
</dbReference>
<dbReference type="CDD" id="cd07043">
    <property type="entry name" value="STAS_anti-anti-sigma_factors"/>
    <property type="match status" value="1"/>
</dbReference>
<evidence type="ECO:0000256" key="2">
    <source>
        <dbReference type="RuleBase" id="RU003749"/>
    </source>
</evidence>
<dbReference type="SUPFAM" id="SSF52091">
    <property type="entry name" value="SpoIIaa-like"/>
    <property type="match status" value="1"/>
</dbReference>
<dbReference type="InterPro" id="IPR036513">
    <property type="entry name" value="STAS_dom_sf"/>
</dbReference>
<dbReference type="NCBIfam" id="TIGR00377">
    <property type="entry name" value="ant_ant_sig"/>
    <property type="match status" value="1"/>
</dbReference>
<dbReference type="Pfam" id="PF01740">
    <property type="entry name" value="STAS"/>
    <property type="match status" value="1"/>
</dbReference>
<gene>
    <name evidence="4" type="ORF">OM076_40100</name>
</gene>
<comment type="similarity">
    <text evidence="1 2">Belongs to the anti-sigma-factor antagonist family.</text>
</comment>
<dbReference type="Gene3D" id="3.30.750.24">
    <property type="entry name" value="STAS domain"/>
    <property type="match status" value="1"/>
</dbReference>
<accession>A0A9X3N3X0</accession>
<evidence type="ECO:0000259" key="3">
    <source>
        <dbReference type="PROSITE" id="PS50801"/>
    </source>
</evidence>
<organism evidence="4 5">
    <name type="scientific">Solirubrobacter ginsenosidimutans</name>
    <dbReference type="NCBI Taxonomy" id="490573"/>
    <lineage>
        <taxon>Bacteria</taxon>
        <taxon>Bacillati</taxon>
        <taxon>Actinomycetota</taxon>
        <taxon>Thermoleophilia</taxon>
        <taxon>Solirubrobacterales</taxon>
        <taxon>Solirubrobacteraceae</taxon>
        <taxon>Solirubrobacter</taxon>
    </lineage>
</organism>
<evidence type="ECO:0000256" key="1">
    <source>
        <dbReference type="ARBA" id="ARBA00009013"/>
    </source>
</evidence>
<keyword evidence="5" id="KW-1185">Reference proteome</keyword>
<dbReference type="Proteomes" id="UP001149140">
    <property type="component" value="Unassembled WGS sequence"/>
</dbReference>
<feature type="domain" description="STAS" evidence="3">
    <location>
        <begin position="8"/>
        <end position="119"/>
    </location>
</feature>
<dbReference type="InterPro" id="IPR003658">
    <property type="entry name" value="Anti-sigma_ant"/>
</dbReference>
<protein>
    <recommendedName>
        <fullName evidence="2">Anti-sigma factor antagonist</fullName>
    </recommendedName>
</protein>
<dbReference type="PANTHER" id="PTHR33495">
    <property type="entry name" value="ANTI-SIGMA FACTOR ANTAGONIST TM_1081-RELATED-RELATED"/>
    <property type="match status" value="1"/>
</dbReference>
<dbReference type="GO" id="GO:0043856">
    <property type="term" value="F:anti-sigma factor antagonist activity"/>
    <property type="evidence" value="ECO:0007669"/>
    <property type="project" value="InterPro"/>
</dbReference>
<evidence type="ECO:0000313" key="4">
    <source>
        <dbReference type="EMBL" id="MDA0166535.1"/>
    </source>
</evidence>
<dbReference type="PANTHER" id="PTHR33495:SF2">
    <property type="entry name" value="ANTI-SIGMA FACTOR ANTAGONIST TM_1081-RELATED"/>
    <property type="match status" value="1"/>
</dbReference>
<evidence type="ECO:0000313" key="5">
    <source>
        <dbReference type="Proteomes" id="UP001149140"/>
    </source>
</evidence>
<proteinExistence type="inferred from homology"/>
<dbReference type="AlphaFoldDB" id="A0A9X3N3X0"/>
<reference evidence="4" key="1">
    <citation type="submission" date="2022-10" db="EMBL/GenBank/DDBJ databases">
        <title>The WGS of Solirubrobacter ginsenosidimutans DSM 21036.</title>
        <authorList>
            <person name="Jiang Z."/>
        </authorList>
    </citation>
    <scope>NUCLEOTIDE SEQUENCE</scope>
    <source>
        <strain evidence="4">DSM 21036</strain>
    </source>
</reference>
<dbReference type="EMBL" id="JAPDOD010000068">
    <property type="protein sequence ID" value="MDA0166535.1"/>
    <property type="molecule type" value="Genomic_DNA"/>
</dbReference>
<sequence length="119" mass="12996">MSVEERPFDVRWEQRDAGVVVIATGEIDLWSAPEVKAALAEHRTRDGSVVLDLRGVTFMDSSGLGLIVESNQRARKHGFRFAVAVGGASDVHRILEMSGLMQVLEFVDDPDAFLAGEPS</sequence>
<dbReference type="PROSITE" id="PS50801">
    <property type="entry name" value="STAS"/>
    <property type="match status" value="1"/>
</dbReference>
<dbReference type="RefSeq" id="WP_270045793.1">
    <property type="nucleotide sequence ID" value="NZ_JAPDOD010000068.1"/>
</dbReference>